<feature type="compositionally biased region" description="Polar residues" evidence="1">
    <location>
        <begin position="27"/>
        <end position="48"/>
    </location>
</feature>
<dbReference type="EMBL" id="JAVRRT010000007">
    <property type="protein sequence ID" value="KAK5170310.1"/>
    <property type="molecule type" value="Genomic_DNA"/>
</dbReference>
<feature type="compositionally biased region" description="Polar residues" evidence="1">
    <location>
        <begin position="512"/>
        <end position="540"/>
    </location>
</feature>
<accession>A0AAV9PEJ5</accession>
<evidence type="ECO:0000313" key="3">
    <source>
        <dbReference type="Proteomes" id="UP001337655"/>
    </source>
</evidence>
<feature type="compositionally biased region" description="Low complexity" evidence="1">
    <location>
        <begin position="69"/>
        <end position="80"/>
    </location>
</feature>
<feature type="compositionally biased region" description="Polar residues" evidence="1">
    <location>
        <begin position="220"/>
        <end position="246"/>
    </location>
</feature>
<keyword evidence="3" id="KW-1185">Reference proteome</keyword>
<evidence type="ECO:0000256" key="1">
    <source>
        <dbReference type="SAM" id="MobiDB-lite"/>
    </source>
</evidence>
<feature type="compositionally biased region" description="Basic and acidic residues" evidence="1">
    <location>
        <begin position="695"/>
        <end position="713"/>
    </location>
</feature>
<evidence type="ECO:0000313" key="2">
    <source>
        <dbReference type="EMBL" id="KAK5170310.1"/>
    </source>
</evidence>
<feature type="compositionally biased region" description="Basic and acidic residues" evidence="1">
    <location>
        <begin position="130"/>
        <end position="139"/>
    </location>
</feature>
<comment type="caution">
    <text evidence="2">The sequence shown here is derived from an EMBL/GenBank/DDBJ whole genome shotgun (WGS) entry which is preliminary data.</text>
</comment>
<feature type="compositionally biased region" description="Basic and acidic residues" evidence="1">
    <location>
        <begin position="888"/>
        <end position="901"/>
    </location>
</feature>
<feature type="compositionally biased region" description="Basic and acidic residues" evidence="1">
    <location>
        <begin position="101"/>
        <end position="114"/>
    </location>
</feature>
<dbReference type="GeneID" id="89926241"/>
<proteinExistence type="predicted"/>
<feature type="compositionally biased region" description="Pro residues" evidence="1">
    <location>
        <begin position="340"/>
        <end position="350"/>
    </location>
</feature>
<dbReference type="Proteomes" id="UP001337655">
    <property type="component" value="Unassembled WGS sequence"/>
</dbReference>
<gene>
    <name evidence="2" type="ORF">LTR77_004897</name>
</gene>
<organism evidence="2 3">
    <name type="scientific">Saxophila tyrrhenica</name>
    <dbReference type="NCBI Taxonomy" id="1690608"/>
    <lineage>
        <taxon>Eukaryota</taxon>
        <taxon>Fungi</taxon>
        <taxon>Dikarya</taxon>
        <taxon>Ascomycota</taxon>
        <taxon>Pezizomycotina</taxon>
        <taxon>Dothideomycetes</taxon>
        <taxon>Dothideomycetidae</taxon>
        <taxon>Mycosphaerellales</taxon>
        <taxon>Extremaceae</taxon>
        <taxon>Saxophila</taxon>
    </lineage>
</organism>
<feature type="compositionally biased region" description="Polar residues" evidence="1">
    <location>
        <begin position="609"/>
        <end position="626"/>
    </location>
</feature>
<feature type="compositionally biased region" description="Polar residues" evidence="1">
    <location>
        <begin position="940"/>
        <end position="959"/>
    </location>
</feature>
<feature type="compositionally biased region" description="Basic and acidic residues" evidence="1">
    <location>
        <begin position="148"/>
        <end position="157"/>
    </location>
</feature>
<feature type="region of interest" description="Disordered" evidence="1">
    <location>
        <begin position="1017"/>
        <end position="1125"/>
    </location>
</feature>
<name>A0AAV9PEJ5_9PEZI</name>
<feature type="region of interest" description="Disordered" evidence="1">
    <location>
        <begin position="799"/>
        <end position="901"/>
    </location>
</feature>
<sequence>MENRSRPSTSNNIAATDVGKGRLARAKSTSSAQSWKPATNGSSTQVSHGQHRDQRSASAARRHPRQQNSSSHSTTGYKSSDPAIARQQAETAAVEAYLRAQPEHETGLESRDSTQVKLQRRRSRVSGRMEGGHFEEAKLGRRKSGGKVKKETGRHGEAASTTAVSGRMAKTSSAVPPSSSQSREGVGETLSVPATTDRGRKRQSQSGYSDGSPMPRHQPTVKQRSSTSQMASSYDGSSDFQRSSGMRTAPTYHGYEQTTSVPQVPRRPDRSAKTGDAAVAQARDKCLQDFQQKKLRERKSMILAPFQKLRTGNTTSSRTSGFDTSLPPFNYADEDIPMPSSSPPPPPAPSSGPVYTIPVHERKSRSFTESIKGRFMKAFRKPSRVPSGLPAQHVAGKTFQFTTTTPSSSSDIVPTTEEDPFVAPNQYLAPPIPRPGSAVSKRTTNTTAKSRVTSWTNSTVAGTWSTRSEAVDDIPADEHGRLKRSDSVSTLRKAKSFFGRPIQNKLRRPSRAQLQNCEESTGLYSALQEQINPSDSASQAEKNDDTLNSRTSSALATLPSQQRPVSTLGSSNRRTGPTIRSVTPDPTAYKLDIPSPVEEVLSPDAAPPSRSNKSGNDSDTPRSQLQRRPAMKAPTPSKEQLARRMERSKNRWQSPLDEMSPDPAPRYNHAAMDDNPYELRSPSRTLHQPPAESDALPHHARVVDEQQNRDTRAEQVLSPSVYSRATDGASPGPDTPVDQGGMMITITGREVRSYSISPQKREAKAEKPVLASGEWRRWLSNEWKGWHAAEALTLPKTILADAPPTTTTGLNERVQSRDTDTPPLQAPPLEHQQPKRPRPRSSRSSFMNERYPMVESARTSMDTRKMSSGTGSRPTSSGMDARVSGATVREEAKMETPVEERPGTVLRGQRVVSRYACVLGLGAGAQITGDDKTSEPAQPYASTQPVEQDATTSRKTSNPPKARSAFDLRANYKNRHNGNIRTIPINRHQNPSSAANHTIASSPIHILEDTTIRNISAGPYAQAPPSPLIQQSGNKENEAPSPPENHGLPAVSSSEWLAAGTSKAKAPRHVSTAQAAGRQKSVSRYSPVRKVTGGASPGGGGSPGQRLVTSWLDGKASKENSPAFV</sequence>
<feature type="compositionally biased region" description="Polar residues" evidence="1">
    <location>
        <begin position="548"/>
        <end position="581"/>
    </location>
</feature>
<feature type="compositionally biased region" description="Polar residues" evidence="1">
    <location>
        <begin position="1"/>
        <end position="14"/>
    </location>
</feature>
<feature type="region of interest" description="Disordered" evidence="1">
    <location>
        <begin position="1"/>
        <end position="281"/>
    </location>
</feature>
<feature type="compositionally biased region" description="Low complexity" evidence="1">
    <location>
        <begin position="172"/>
        <end position="182"/>
    </location>
</feature>
<dbReference type="RefSeq" id="XP_064659508.1">
    <property type="nucleotide sequence ID" value="XM_064802147.1"/>
</dbReference>
<feature type="compositionally biased region" description="Low complexity" evidence="1">
    <location>
        <begin position="867"/>
        <end position="878"/>
    </location>
</feature>
<feature type="compositionally biased region" description="Basic and acidic residues" evidence="1">
    <location>
        <begin position="476"/>
        <end position="486"/>
    </location>
</feature>
<dbReference type="AlphaFoldDB" id="A0AAV9PEJ5"/>
<feature type="region of interest" description="Disordered" evidence="1">
    <location>
        <begin position="926"/>
        <end position="996"/>
    </location>
</feature>
<feature type="compositionally biased region" description="Polar residues" evidence="1">
    <location>
        <begin position="987"/>
        <end position="996"/>
    </location>
</feature>
<feature type="region of interest" description="Disordered" evidence="1">
    <location>
        <begin position="396"/>
        <end position="740"/>
    </location>
</feature>
<feature type="compositionally biased region" description="Basic and acidic residues" evidence="1">
    <location>
        <begin position="640"/>
        <end position="649"/>
    </location>
</feature>
<feature type="compositionally biased region" description="Polar residues" evidence="1">
    <location>
        <begin position="440"/>
        <end position="468"/>
    </location>
</feature>
<protein>
    <submittedName>
        <fullName evidence="2">Uncharacterized protein</fullName>
    </submittedName>
</protein>
<feature type="region of interest" description="Disordered" evidence="1">
    <location>
        <begin position="306"/>
        <end position="361"/>
    </location>
</feature>
<feature type="compositionally biased region" description="Low complexity" evidence="1">
    <location>
        <begin position="310"/>
        <end position="321"/>
    </location>
</feature>
<reference evidence="2 3" key="1">
    <citation type="submission" date="2023-08" db="EMBL/GenBank/DDBJ databases">
        <title>Black Yeasts Isolated from many extreme environments.</title>
        <authorList>
            <person name="Coleine C."/>
            <person name="Stajich J.E."/>
            <person name="Selbmann L."/>
        </authorList>
    </citation>
    <scope>NUCLEOTIDE SEQUENCE [LARGE SCALE GENOMIC DNA]</scope>
    <source>
        <strain evidence="2 3">CCFEE 5935</strain>
    </source>
</reference>